<evidence type="ECO:0000313" key="1">
    <source>
        <dbReference type="EMBL" id="QBR94344.1"/>
    </source>
</evidence>
<dbReference type="Proteomes" id="UP000294894">
    <property type="component" value="Chromosome"/>
</dbReference>
<sequence>MEGTGLRATSESGDTLDHPSEDALFMMLVGVESGESSYLIVDVLDDDSGQTYAQTSRNDDGTYLVEYRDGGPDHHYGTTVDGMRAAHALIAAWAFQTPAWREMANWHRVRL</sequence>
<dbReference type="EMBL" id="CP038267">
    <property type="protein sequence ID" value="QBR94344.1"/>
    <property type="molecule type" value="Genomic_DNA"/>
</dbReference>
<accession>A0A4P7GQN8</accession>
<dbReference type="OrthoDB" id="3829914at2"/>
<gene>
    <name evidence="1" type="ORF">EXE57_05960</name>
</gene>
<protein>
    <submittedName>
        <fullName evidence="1">Uncharacterized protein</fullName>
    </submittedName>
</protein>
<evidence type="ECO:0000313" key="2">
    <source>
        <dbReference type="Proteomes" id="UP000294894"/>
    </source>
</evidence>
<reference evidence="1 2" key="1">
    <citation type="submission" date="2019-03" db="EMBL/GenBank/DDBJ databases">
        <title>Three New Species of Nocardioides, Nocardioides euryhalodurans sp. nov., Nocardioides seonyuensis sp. nov. and Nocardioides eburneoflavus sp. nov., Iolated from Soil.</title>
        <authorList>
            <person name="Roh S.G."/>
            <person name="Lee C."/>
            <person name="Kim M.-K."/>
            <person name="Kim S.B."/>
        </authorList>
    </citation>
    <scope>NUCLEOTIDE SEQUENCE [LARGE SCALE GENOMIC DNA]</scope>
    <source>
        <strain evidence="1 2">MMS17-SY117</strain>
    </source>
</reference>
<keyword evidence="2" id="KW-1185">Reference proteome</keyword>
<name>A0A4P7GQN8_9ACTN</name>
<dbReference type="AlphaFoldDB" id="A0A4P7GQN8"/>
<proteinExistence type="predicted"/>
<organism evidence="1 2">
    <name type="scientific">Nocardioides euryhalodurans</name>
    <dbReference type="NCBI Taxonomy" id="2518370"/>
    <lineage>
        <taxon>Bacteria</taxon>
        <taxon>Bacillati</taxon>
        <taxon>Actinomycetota</taxon>
        <taxon>Actinomycetes</taxon>
        <taxon>Propionibacteriales</taxon>
        <taxon>Nocardioidaceae</taxon>
        <taxon>Nocardioides</taxon>
    </lineage>
</organism>
<dbReference type="KEGG" id="noy:EXE57_05960"/>